<protein>
    <recommendedName>
        <fullName evidence="8">Rhodopsin domain-containing protein</fullName>
    </recommendedName>
</protein>
<dbReference type="STRING" id="1306861.A0A4U6X1F2"/>
<gene>
    <name evidence="9" type="ORF">CTA1_11853</name>
</gene>
<dbReference type="EMBL" id="PJEX01000703">
    <property type="protein sequence ID" value="TKW48834.1"/>
    <property type="molecule type" value="Genomic_DNA"/>
</dbReference>
<reference evidence="9 10" key="1">
    <citation type="journal article" date="2019" name="PLoS ONE">
        <title>Comparative genome analysis indicates high evolutionary potential of pathogenicity genes in Colletotrichum tanaceti.</title>
        <authorList>
            <person name="Lelwala R.V."/>
            <person name="Korhonen P.K."/>
            <person name="Young N.D."/>
            <person name="Scott J.B."/>
            <person name="Ades P.A."/>
            <person name="Gasser R.B."/>
            <person name="Taylor P.W.J."/>
        </authorList>
    </citation>
    <scope>NUCLEOTIDE SEQUENCE [LARGE SCALE GENOMIC DNA]</scope>
    <source>
        <strain evidence="9">BRIP57314</strain>
    </source>
</reference>
<feature type="transmembrane region" description="Helical" evidence="7">
    <location>
        <begin position="180"/>
        <end position="209"/>
    </location>
</feature>
<feature type="transmembrane region" description="Helical" evidence="7">
    <location>
        <begin position="229"/>
        <end position="253"/>
    </location>
</feature>
<keyword evidence="4 7" id="KW-0472">Membrane</keyword>
<comment type="subcellular location">
    <subcellularLocation>
        <location evidence="1">Membrane</location>
        <topology evidence="1">Multi-pass membrane protein</topology>
    </subcellularLocation>
</comment>
<feature type="region of interest" description="Disordered" evidence="6">
    <location>
        <begin position="392"/>
        <end position="426"/>
    </location>
</feature>
<evidence type="ECO:0000256" key="3">
    <source>
        <dbReference type="ARBA" id="ARBA00022989"/>
    </source>
</evidence>
<dbReference type="InterPro" id="IPR049326">
    <property type="entry name" value="Rhodopsin_dom_fungi"/>
</dbReference>
<dbReference type="Pfam" id="PF20684">
    <property type="entry name" value="Fung_rhodopsin"/>
    <property type="match status" value="1"/>
</dbReference>
<feature type="transmembrane region" description="Helical" evidence="7">
    <location>
        <begin position="265"/>
        <end position="286"/>
    </location>
</feature>
<keyword evidence="3 7" id="KW-1133">Transmembrane helix</keyword>
<evidence type="ECO:0000313" key="9">
    <source>
        <dbReference type="EMBL" id="TKW48834.1"/>
    </source>
</evidence>
<dbReference type="PANTHER" id="PTHR33048">
    <property type="entry name" value="PTH11-LIKE INTEGRAL MEMBRANE PROTEIN (AFU_ORTHOLOGUE AFUA_5G11245)"/>
    <property type="match status" value="1"/>
</dbReference>
<evidence type="ECO:0000256" key="1">
    <source>
        <dbReference type="ARBA" id="ARBA00004141"/>
    </source>
</evidence>
<evidence type="ECO:0000256" key="4">
    <source>
        <dbReference type="ARBA" id="ARBA00023136"/>
    </source>
</evidence>
<dbReference type="AlphaFoldDB" id="A0A4U6X1F2"/>
<feature type="domain" description="Rhodopsin" evidence="8">
    <location>
        <begin position="62"/>
        <end position="350"/>
    </location>
</feature>
<evidence type="ECO:0000256" key="7">
    <source>
        <dbReference type="SAM" id="Phobius"/>
    </source>
</evidence>
<keyword evidence="10" id="KW-1185">Reference proteome</keyword>
<dbReference type="Proteomes" id="UP000310108">
    <property type="component" value="Unassembled WGS sequence"/>
</dbReference>
<feature type="transmembrane region" description="Helical" evidence="7">
    <location>
        <begin position="78"/>
        <end position="99"/>
    </location>
</feature>
<feature type="transmembrane region" description="Helical" evidence="7">
    <location>
        <begin position="292"/>
        <end position="311"/>
    </location>
</feature>
<evidence type="ECO:0000259" key="8">
    <source>
        <dbReference type="Pfam" id="PF20684"/>
    </source>
</evidence>
<dbReference type="GO" id="GO:0016020">
    <property type="term" value="C:membrane"/>
    <property type="evidence" value="ECO:0007669"/>
    <property type="project" value="UniProtKB-SubCell"/>
</dbReference>
<evidence type="ECO:0000256" key="5">
    <source>
        <dbReference type="ARBA" id="ARBA00038359"/>
    </source>
</evidence>
<keyword evidence="2 7" id="KW-0812">Transmembrane</keyword>
<accession>A0A4U6X1F2</accession>
<feature type="transmembrane region" description="Helical" evidence="7">
    <location>
        <begin position="34"/>
        <end position="57"/>
    </location>
</feature>
<evidence type="ECO:0000256" key="2">
    <source>
        <dbReference type="ARBA" id="ARBA00022692"/>
    </source>
</evidence>
<comment type="caution">
    <text evidence="9">The sequence shown here is derived from an EMBL/GenBank/DDBJ whole genome shotgun (WGS) entry which is preliminary data.</text>
</comment>
<name>A0A4U6X1F2_9PEZI</name>
<proteinExistence type="inferred from homology"/>
<sequence>MIVVTAVTAVTRTTTAWATKRAYLTEDTNNTNVGFFNFATYELLYVVVSLMTFLDLLTLSLRLASLRDRRSRPLADDYSAMLASLLATATGCIVVYGAIKRVTGRHDWDPWPPPEGPWPKSDYSWDTKDTDHPVFLWLVQIHLKANYALNCLQGAGIGAVRLAFLFLFRRLFMHQGRLYVIMIDVLIAFVTLFMLLYTLVSVFLCGIHPEAQWTNHDATKQYCFLSMEYTFAVAVVKVALNLSVFLFPMYPLSKITSTMTRDKRAYLLIVFAFGFLAVISSIFSLIIITPWYIFQITFTLGYVITGLAMVMRMEPCVLPRTGWSGTTTLWAYMEVSIGAAVCNLPVISRFLIRRWWGTSRQAVAHTVTQVVTRNRRVIRRVDDLESLTLESGTRHAAAGTTGVENAPTDKAGQEGPDAEGDSSSRN</sequence>
<dbReference type="PANTHER" id="PTHR33048:SF134">
    <property type="entry name" value="INTEGRAL MEMBRANE PROTEIN"/>
    <property type="match status" value="1"/>
</dbReference>
<dbReference type="InterPro" id="IPR052337">
    <property type="entry name" value="SAT4-like"/>
</dbReference>
<comment type="similarity">
    <text evidence="5">Belongs to the SAT4 family.</text>
</comment>
<organism evidence="9 10">
    <name type="scientific">Colletotrichum tanaceti</name>
    <dbReference type="NCBI Taxonomy" id="1306861"/>
    <lineage>
        <taxon>Eukaryota</taxon>
        <taxon>Fungi</taxon>
        <taxon>Dikarya</taxon>
        <taxon>Ascomycota</taxon>
        <taxon>Pezizomycotina</taxon>
        <taxon>Sordariomycetes</taxon>
        <taxon>Hypocreomycetidae</taxon>
        <taxon>Glomerellales</taxon>
        <taxon>Glomerellaceae</taxon>
        <taxon>Colletotrichum</taxon>
        <taxon>Colletotrichum destructivum species complex</taxon>
    </lineage>
</organism>
<evidence type="ECO:0000256" key="6">
    <source>
        <dbReference type="SAM" id="MobiDB-lite"/>
    </source>
</evidence>
<evidence type="ECO:0000313" key="10">
    <source>
        <dbReference type="Proteomes" id="UP000310108"/>
    </source>
</evidence>